<protein>
    <submittedName>
        <fullName evidence="3">PucR family transcriptional regulator</fullName>
    </submittedName>
</protein>
<feature type="domain" description="Purine catabolism PurC-like" evidence="1">
    <location>
        <begin position="9"/>
        <end position="124"/>
    </location>
</feature>
<sequence>MAKSLTIRDLVASPVLGTRTHSGAAGLDRPVLWAHSCELKDPARWLQPHELLMTVGMCVPAGSDAQRAFIADLDDAGLAGIAIGDHGFAPPLTPALADESNARGFPVLLTERQTPFVALSRMVASFGAEEQSMGVLRLAKLYNVAGRRGTAEKRSGRPLAELFSTKVTVVDDETSCVVIGDGTVAPASGRRHPLRTLRPTHLLLESEEFLDGLSMVHLSQVLEVDANELLQAAVDHVDRGEEVLTRSLASRMDAGRALTEHWGLERPGYRVMVTECDVAARVPLSLALTSSPAVCGQVDGRQVVAVPVAGVPDVRERLDELGLVVGASAVHHDEGDLGGAIEEAVSEYQFARARGQRWREFRGERLSLLGRSRSEREHIVQGVLGPLAGEDPKMTSLRETLFAFLDHDQNWNETAKAQNLHRQSVAYRMNRVEELTGRSVRRTQHLAEFWLARTAWEQYVVERGS</sequence>
<dbReference type="PANTHER" id="PTHR33744:SF1">
    <property type="entry name" value="DNA-BINDING TRANSCRIPTIONAL ACTIVATOR ADER"/>
    <property type="match status" value="1"/>
</dbReference>
<dbReference type="PANTHER" id="PTHR33744">
    <property type="entry name" value="CARBOHYDRATE DIACID REGULATOR"/>
    <property type="match status" value="1"/>
</dbReference>
<dbReference type="Gene3D" id="1.10.10.2840">
    <property type="entry name" value="PucR C-terminal helix-turn-helix domain"/>
    <property type="match status" value="1"/>
</dbReference>
<dbReference type="InterPro" id="IPR051448">
    <property type="entry name" value="CdaR-like_regulators"/>
</dbReference>
<organism evidence="3 4">
    <name type="scientific">Zhihengliuella alba</name>
    <dbReference type="NCBI Taxonomy" id="547018"/>
    <lineage>
        <taxon>Bacteria</taxon>
        <taxon>Bacillati</taxon>
        <taxon>Actinomycetota</taxon>
        <taxon>Actinomycetes</taxon>
        <taxon>Micrococcales</taxon>
        <taxon>Micrococcaceae</taxon>
        <taxon>Zhihengliuella</taxon>
    </lineage>
</organism>
<dbReference type="Proteomes" id="UP001501536">
    <property type="component" value="Unassembled WGS sequence"/>
</dbReference>
<dbReference type="RefSeq" id="WP_344884442.1">
    <property type="nucleotide sequence ID" value="NZ_BAABCJ010000005.1"/>
</dbReference>
<feature type="domain" description="PucR C-terminal helix-turn-helix" evidence="2">
    <location>
        <begin position="397"/>
        <end position="452"/>
    </location>
</feature>
<evidence type="ECO:0000259" key="1">
    <source>
        <dbReference type="Pfam" id="PF07905"/>
    </source>
</evidence>
<keyword evidence="4" id="KW-1185">Reference proteome</keyword>
<dbReference type="Pfam" id="PF07905">
    <property type="entry name" value="PucR"/>
    <property type="match status" value="1"/>
</dbReference>
<accession>A0ABP7DRK0</accession>
<dbReference type="InterPro" id="IPR042070">
    <property type="entry name" value="PucR_C-HTH_sf"/>
</dbReference>
<proteinExistence type="predicted"/>
<gene>
    <name evidence="3" type="ORF">GCM10022377_22430</name>
</gene>
<dbReference type="InterPro" id="IPR025736">
    <property type="entry name" value="PucR_C-HTH_dom"/>
</dbReference>
<dbReference type="InterPro" id="IPR012914">
    <property type="entry name" value="PucR_dom"/>
</dbReference>
<evidence type="ECO:0000259" key="2">
    <source>
        <dbReference type="Pfam" id="PF13556"/>
    </source>
</evidence>
<dbReference type="EMBL" id="BAABCJ010000005">
    <property type="protein sequence ID" value="GAA3708111.1"/>
    <property type="molecule type" value="Genomic_DNA"/>
</dbReference>
<name>A0ABP7DRK0_9MICC</name>
<comment type="caution">
    <text evidence="3">The sequence shown here is derived from an EMBL/GenBank/DDBJ whole genome shotgun (WGS) entry which is preliminary data.</text>
</comment>
<reference evidence="4" key="1">
    <citation type="journal article" date="2019" name="Int. J. Syst. Evol. Microbiol.">
        <title>The Global Catalogue of Microorganisms (GCM) 10K type strain sequencing project: providing services to taxonomists for standard genome sequencing and annotation.</title>
        <authorList>
            <consortium name="The Broad Institute Genomics Platform"/>
            <consortium name="The Broad Institute Genome Sequencing Center for Infectious Disease"/>
            <person name="Wu L."/>
            <person name="Ma J."/>
        </authorList>
    </citation>
    <scope>NUCLEOTIDE SEQUENCE [LARGE SCALE GENOMIC DNA]</scope>
    <source>
        <strain evidence="4">JCM 16961</strain>
    </source>
</reference>
<dbReference type="Pfam" id="PF13556">
    <property type="entry name" value="HTH_30"/>
    <property type="match status" value="1"/>
</dbReference>
<evidence type="ECO:0000313" key="4">
    <source>
        <dbReference type="Proteomes" id="UP001501536"/>
    </source>
</evidence>
<evidence type="ECO:0000313" key="3">
    <source>
        <dbReference type="EMBL" id="GAA3708111.1"/>
    </source>
</evidence>